<dbReference type="InterPro" id="IPR010640">
    <property type="entry name" value="Low_temperature_requirement_A"/>
</dbReference>
<dbReference type="AlphaFoldDB" id="A0A8H4URT7"/>
<feature type="transmembrane region" description="Helical" evidence="1">
    <location>
        <begin position="327"/>
        <end position="346"/>
    </location>
</feature>
<feature type="transmembrane region" description="Helical" evidence="1">
    <location>
        <begin position="255"/>
        <end position="277"/>
    </location>
</feature>
<feature type="transmembrane region" description="Helical" evidence="1">
    <location>
        <begin position="530"/>
        <end position="550"/>
    </location>
</feature>
<feature type="transmembrane region" description="Helical" evidence="1">
    <location>
        <begin position="500"/>
        <end position="518"/>
    </location>
</feature>
<feature type="transmembrane region" description="Helical" evidence="1">
    <location>
        <begin position="96"/>
        <end position="115"/>
    </location>
</feature>
<dbReference type="PANTHER" id="PTHR42101">
    <property type="entry name" value="CHROMOSOME 16, WHOLE GENOME SHOTGUN SEQUENCE"/>
    <property type="match status" value="1"/>
</dbReference>
<keyword evidence="1" id="KW-0812">Transmembrane</keyword>
<accession>A0A8H4URT7</accession>
<protein>
    <recommendedName>
        <fullName evidence="4">Low temperature requirement A</fullName>
    </recommendedName>
</protein>
<reference evidence="2" key="2">
    <citation type="submission" date="2020-05" db="EMBL/GenBank/DDBJ databases">
        <authorList>
            <person name="Kim H.-S."/>
            <person name="Proctor R.H."/>
            <person name="Brown D.W."/>
        </authorList>
    </citation>
    <scope>NUCLEOTIDE SEQUENCE</scope>
    <source>
        <strain evidence="2">NRRL 22465</strain>
    </source>
</reference>
<feature type="transmembrane region" description="Helical" evidence="1">
    <location>
        <begin position="158"/>
        <end position="178"/>
    </location>
</feature>
<keyword evidence="1" id="KW-0472">Membrane</keyword>
<evidence type="ECO:0000313" key="2">
    <source>
        <dbReference type="EMBL" id="KAF4982410.1"/>
    </source>
</evidence>
<evidence type="ECO:0008006" key="4">
    <source>
        <dbReference type="Google" id="ProtNLM"/>
    </source>
</evidence>
<comment type="caution">
    <text evidence="2">The sequence shown here is derived from an EMBL/GenBank/DDBJ whole genome shotgun (WGS) entry which is preliminary data.</text>
</comment>
<evidence type="ECO:0000313" key="3">
    <source>
        <dbReference type="Proteomes" id="UP000635477"/>
    </source>
</evidence>
<dbReference type="PANTHER" id="PTHR42101:SF1">
    <property type="entry name" value="LOW TEMPERATURE REQUIREMENT A"/>
    <property type="match status" value="1"/>
</dbReference>
<evidence type="ECO:0000256" key="1">
    <source>
        <dbReference type="SAM" id="Phobius"/>
    </source>
</evidence>
<feature type="transmembrane region" description="Helical" evidence="1">
    <location>
        <begin position="283"/>
        <end position="306"/>
    </location>
</feature>
<dbReference type="EMBL" id="JABEYC010000118">
    <property type="protein sequence ID" value="KAF4982410.1"/>
    <property type="molecule type" value="Genomic_DNA"/>
</dbReference>
<name>A0A8H4URT7_9HYPO</name>
<sequence>MAKEEFPEPTVAEKLQLFKSPLIQENKSESLAPTDNIVTAPDLSLFGNRYEHDCPQFQKHEDASLLELFFDLFFAANYTVFSQTQGVNSHDRFKAYVGYFSVLWITWLVVGLYDVRFVTDSLFERAARGIHLGVMVGFAVVAPKFTPDDQNVKTMRTMSIILMVSRLCLAIEYSSILWHIRKYKKQRVPMLMQIAMNFLISIIYLGITFRFRAGNSRVFIAWYVLAGLEVIFTFALAYIYPVLSFQGTHLMKRMGLLTVIILGDGIIVIAQSVVTIVKSTNAWNSQTIGIVTAAAGTVYFVFLIYFDWMKNPYLPKLRQQLWTILHFPFHLALVLFMQGFTQFVIWSKIIDTLNHLTFDSILGDINAIAKATSESVAKDLGNMTDNFFKTYPPKYATTWVTVQDALDNITAIADDFWVQVAKYSETLNDEDLPADEDLTTFQESFYSIAYSMENSLLETFGIDLVTEVSEDKANANITENGLEAKVNEQTWIRFQLVFEYAYIAAGITLILMVLLAVISRTTPWRKWTIIRTTISGLLGLGMSLVALIIFNPNSAISFRESAWMLPTITLIWILVLLLTHVRNPPPLFFSDSQPFWNKTKKPSYNCVLPSEPQTEYKGAPHNQVAQA</sequence>
<dbReference type="Pfam" id="PF06772">
    <property type="entry name" value="LtrA"/>
    <property type="match status" value="1"/>
</dbReference>
<organism evidence="2 3">
    <name type="scientific">Fusarium zealandicum</name>
    <dbReference type="NCBI Taxonomy" id="1053134"/>
    <lineage>
        <taxon>Eukaryota</taxon>
        <taxon>Fungi</taxon>
        <taxon>Dikarya</taxon>
        <taxon>Ascomycota</taxon>
        <taxon>Pezizomycotina</taxon>
        <taxon>Sordariomycetes</taxon>
        <taxon>Hypocreomycetidae</taxon>
        <taxon>Hypocreales</taxon>
        <taxon>Nectriaceae</taxon>
        <taxon>Fusarium</taxon>
        <taxon>Fusarium staphyleae species complex</taxon>
    </lineage>
</organism>
<feature type="transmembrane region" description="Helical" evidence="1">
    <location>
        <begin position="219"/>
        <end position="243"/>
    </location>
</feature>
<gene>
    <name evidence="2" type="ORF">FZEAL_1928</name>
</gene>
<feature type="transmembrane region" description="Helical" evidence="1">
    <location>
        <begin position="190"/>
        <end position="207"/>
    </location>
</feature>
<feature type="transmembrane region" description="Helical" evidence="1">
    <location>
        <begin position="562"/>
        <end position="581"/>
    </location>
</feature>
<dbReference type="Proteomes" id="UP000635477">
    <property type="component" value="Unassembled WGS sequence"/>
</dbReference>
<feature type="transmembrane region" description="Helical" evidence="1">
    <location>
        <begin position="127"/>
        <end position="146"/>
    </location>
</feature>
<proteinExistence type="predicted"/>
<keyword evidence="3" id="KW-1185">Reference proteome</keyword>
<reference evidence="2" key="1">
    <citation type="journal article" date="2020" name="BMC Genomics">
        <title>Correction to: Identification and distribution of gene clusters required for synthesis of sphingolipid metabolism inhibitors in diverse species of the filamentous fungus Fusarium.</title>
        <authorList>
            <person name="Kim H.S."/>
            <person name="Lohmar J.M."/>
            <person name="Busman M."/>
            <person name="Brown D.W."/>
            <person name="Naumann T.A."/>
            <person name="Divon H.H."/>
            <person name="Lysoe E."/>
            <person name="Uhlig S."/>
            <person name="Proctor R.H."/>
        </authorList>
    </citation>
    <scope>NUCLEOTIDE SEQUENCE</scope>
    <source>
        <strain evidence="2">NRRL 22465</strain>
    </source>
</reference>
<keyword evidence="1" id="KW-1133">Transmembrane helix</keyword>
<dbReference type="OrthoDB" id="3177213at2759"/>